<dbReference type="NCBIfam" id="NF004012">
    <property type="entry name" value="PRK05477.1-2"/>
    <property type="match status" value="1"/>
</dbReference>
<evidence type="ECO:0000256" key="7">
    <source>
        <dbReference type="ARBA" id="ARBA00024799"/>
    </source>
</evidence>
<evidence type="ECO:0000256" key="10">
    <source>
        <dbReference type="HAMAP-Rule" id="MF_00121"/>
    </source>
</evidence>
<keyword evidence="5 10" id="KW-0067">ATP-binding</keyword>
<keyword evidence="13" id="KW-1185">Reference proteome</keyword>
<evidence type="ECO:0000256" key="9">
    <source>
        <dbReference type="ARBA" id="ARBA00047913"/>
    </source>
</evidence>
<evidence type="ECO:0000256" key="6">
    <source>
        <dbReference type="ARBA" id="ARBA00022917"/>
    </source>
</evidence>
<dbReference type="Pfam" id="PF02934">
    <property type="entry name" value="GatB_N"/>
    <property type="match status" value="1"/>
</dbReference>
<dbReference type="SMART" id="SM00845">
    <property type="entry name" value="GatB_Yqey"/>
    <property type="match status" value="1"/>
</dbReference>
<dbReference type="HAMAP" id="MF_00121">
    <property type="entry name" value="GatB"/>
    <property type="match status" value="1"/>
</dbReference>
<sequence length="478" mass="54412">MNYLVTIGLEIHTTVNSKRKMFSAAPNLANADPNTCIDYIDLGLPGTLPVVNLTVVEKAILLGHALKMQINYQKINFDRKNYFYYDLPKGYQITQYYHPIAKHGKIILPESQKTVEIVQIQIEEDTAKQTKVGDKILLDFNRAGTPLLEIVTAPNFTNAIQVLEFLKYLKRTLVFLGISDGKIELGNLRVDVNLSVRKNATDPYGNKVEIKNIGSFTAVASAINYEITRQTNLIKNGQSVEQQTRRWNETTETTEFMRVKSDAVEYFFIPEPNIPEFGISEERYQELITNSPQNWLSIETDLLTAGLSQKEVDHLLDNYEIYQIVHLLNQHLNDFKKSYKWIGNEILGYLNKADLNFETLAPTILQELIAAVLAVEIEQKLNAKQIKLVFSAILAEGLNLDTAIEKYNLKQITDLNFLVELAEKILEENRSKIDQFLDNPIKFEKFIIGQIMARTKAQANPLKAKEAYLKVGAPLLKQ</sequence>
<comment type="similarity">
    <text evidence="1 10">Belongs to the GatB/GatE family. GatB subfamily.</text>
</comment>
<dbReference type="GO" id="GO:0050567">
    <property type="term" value="F:glutaminyl-tRNA synthase (glutamine-hydrolyzing) activity"/>
    <property type="evidence" value="ECO:0007669"/>
    <property type="project" value="UniProtKB-EC"/>
</dbReference>
<dbReference type="PANTHER" id="PTHR11659">
    <property type="entry name" value="GLUTAMYL-TRNA GLN AMIDOTRANSFERASE SUBUNIT B MITOCHONDRIAL AND PROKARYOTIC PET112-RELATED"/>
    <property type="match status" value="1"/>
</dbReference>
<dbReference type="SUPFAM" id="SSF89095">
    <property type="entry name" value="GatB/YqeY motif"/>
    <property type="match status" value="1"/>
</dbReference>
<organism evidence="12 13">
    <name type="scientific">Mycoplasmoides fastidiosum</name>
    <dbReference type="NCBI Taxonomy" id="92758"/>
    <lineage>
        <taxon>Bacteria</taxon>
        <taxon>Bacillati</taxon>
        <taxon>Mycoplasmatota</taxon>
        <taxon>Mycoplasmoidales</taxon>
        <taxon>Mycoplasmoidaceae</taxon>
        <taxon>Mycoplasmoides</taxon>
    </lineage>
</organism>
<evidence type="ECO:0000313" key="13">
    <source>
        <dbReference type="Proteomes" id="UP001240643"/>
    </source>
</evidence>
<reference evidence="12" key="1">
    <citation type="submission" date="2023-07" db="EMBL/GenBank/DDBJ databases">
        <title>Genomic Encyclopedia of Type Strains, Phase IV (KMG-IV): sequencing the most valuable type-strain genomes for metagenomic binning, comparative biology and taxonomic classification.</title>
        <authorList>
            <person name="Goeker M."/>
        </authorList>
    </citation>
    <scope>NUCLEOTIDE SEQUENCE [LARGE SCALE GENOMIC DNA]</scope>
    <source>
        <strain evidence="12">DSM 21204</strain>
    </source>
</reference>
<evidence type="ECO:0000256" key="5">
    <source>
        <dbReference type="ARBA" id="ARBA00022840"/>
    </source>
</evidence>
<evidence type="ECO:0000256" key="1">
    <source>
        <dbReference type="ARBA" id="ARBA00005306"/>
    </source>
</evidence>
<evidence type="ECO:0000256" key="4">
    <source>
        <dbReference type="ARBA" id="ARBA00022741"/>
    </source>
</evidence>
<accession>A0ABU0LZD5</accession>
<keyword evidence="3 10" id="KW-0436">Ligase</keyword>
<dbReference type="NCBIfam" id="TIGR00133">
    <property type="entry name" value="gatB"/>
    <property type="match status" value="1"/>
</dbReference>
<comment type="catalytic activity">
    <reaction evidence="8 10">
        <text>L-aspartyl-tRNA(Asn) + L-glutamine + ATP + H2O = L-asparaginyl-tRNA(Asn) + L-glutamate + ADP + phosphate + 2 H(+)</text>
        <dbReference type="Rhea" id="RHEA:14513"/>
        <dbReference type="Rhea" id="RHEA-COMP:9674"/>
        <dbReference type="Rhea" id="RHEA-COMP:9677"/>
        <dbReference type="ChEBI" id="CHEBI:15377"/>
        <dbReference type="ChEBI" id="CHEBI:15378"/>
        <dbReference type="ChEBI" id="CHEBI:29985"/>
        <dbReference type="ChEBI" id="CHEBI:30616"/>
        <dbReference type="ChEBI" id="CHEBI:43474"/>
        <dbReference type="ChEBI" id="CHEBI:58359"/>
        <dbReference type="ChEBI" id="CHEBI:78515"/>
        <dbReference type="ChEBI" id="CHEBI:78516"/>
        <dbReference type="ChEBI" id="CHEBI:456216"/>
    </reaction>
</comment>
<name>A0ABU0LZD5_9BACT</name>
<dbReference type="Pfam" id="PF02637">
    <property type="entry name" value="GatB_Yqey"/>
    <property type="match status" value="1"/>
</dbReference>
<dbReference type="InterPro" id="IPR004413">
    <property type="entry name" value="GatB"/>
</dbReference>
<dbReference type="PANTHER" id="PTHR11659:SF0">
    <property type="entry name" value="GLUTAMYL-TRNA(GLN) AMIDOTRANSFERASE SUBUNIT B, MITOCHONDRIAL"/>
    <property type="match status" value="1"/>
</dbReference>
<dbReference type="InterPro" id="IPR014746">
    <property type="entry name" value="Gln_synth/guanido_kin_cat_dom"/>
</dbReference>
<dbReference type="EC" id="6.3.5.-" evidence="10"/>
<dbReference type="EMBL" id="JAUSWO010000001">
    <property type="protein sequence ID" value="MDQ0514074.1"/>
    <property type="molecule type" value="Genomic_DNA"/>
</dbReference>
<dbReference type="RefSeq" id="WP_256547235.1">
    <property type="nucleotide sequence ID" value="NZ_CP101809.1"/>
</dbReference>
<comment type="caution">
    <text evidence="12">The sequence shown here is derived from an EMBL/GenBank/DDBJ whole genome shotgun (WGS) entry which is preliminary data.</text>
</comment>
<dbReference type="SUPFAM" id="SSF55931">
    <property type="entry name" value="Glutamine synthetase/guanido kinase"/>
    <property type="match status" value="1"/>
</dbReference>
<dbReference type="InterPro" id="IPR017958">
    <property type="entry name" value="Gln-tRNA_amidoTrfase_suB_CS"/>
</dbReference>
<dbReference type="InterPro" id="IPR018027">
    <property type="entry name" value="Asn/Gln_amidotransferase"/>
</dbReference>
<dbReference type="InterPro" id="IPR006075">
    <property type="entry name" value="Asn/Gln-tRNA_Trfase_suB/E_cat"/>
</dbReference>
<dbReference type="InterPro" id="IPR023168">
    <property type="entry name" value="GatB_Yqey_C_2"/>
</dbReference>
<evidence type="ECO:0000259" key="11">
    <source>
        <dbReference type="SMART" id="SM00845"/>
    </source>
</evidence>
<evidence type="ECO:0000313" key="12">
    <source>
        <dbReference type="EMBL" id="MDQ0514074.1"/>
    </source>
</evidence>
<dbReference type="InterPro" id="IPR017959">
    <property type="entry name" value="Asn/Gln-tRNA_amidoTrfase_suB/E"/>
</dbReference>
<feature type="domain" description="Asn/Gln amidotransferase" evidence="11">
    <location>
        <begin position="323"/>
        <end position="471"/>
    </location>
</feature>
<evidence type="ECO:0000256" key="2">
    <source>
        <dbReference type="ARBA" id="ARBA00011123"/>
    </source>
</evidence>
<evidence type="ECO:0000256" key="8">
    <source>
        <dbReference type="ARBA" id="ARBA00047380"/>
    </source>
</evidence>
<proteinExistence type="inferred from homology"/>
<dbReference type="PROSITE" id="PS01234">
    <property type="entry name" value="GATB"/>
    <property type="match status" value="1"/>
</dbReference>
<protein>
    <recommendedName>
        <fullName evidence="10">Aspartyl/glutamyl-tRNA(Asn/Gln) amidotransferase subunit B</fullName>
        <shortName evidence="10">Asp/Glu-ADT subunit B</shortName>
        <ecNumber evidence="10">6.3.5.-</ecNumber>
    </recommendedName>
</protein>
<comment type="catalytic activity">
    <reaction evidence="9 10">
        <text>L-glutamyl-tRNA(Gln) + L-glutamine + ATP + H2O = L-glutaminyl-tRNA(Gln) + L-glutamate + ADP + phosphate + H(+)</text>
        <dbReference type="Rhea" id="RHEA:17521"/>
        <dbReference type="Rhea" id="RHEA-COMP:9681"/>
        <dbReference type="Rhea" id="RHEA-COMP:9684"/>
        <dbReference type="ChEBI" id="CHEBI:15377"/>
        <dbReference type="ChEBI" id="CHEBI:15378"/>
        <dbReference type="ChEBI" id="CHEBI:29985"/>
        <dbReference type="ChEBI" id="CHEBI:30616"/>
        <dbReference type="ChEBI" id="CHEBI:43474"/>
        <dbReference type="ChEBI" id="CHEBI:58359"/>
        <dbReference type="ChEBI" id="CHEBI:78520"/>
        <dbReference type="ChEBI" id="CHEBI:78521"/>
        <dbReference type="ChEBI" id="CHEBI:456216"/>
    </reaction>
</comment>
<keyword evidence="6 10" id="KW-0648">Protein biosynthesis</keyword>
<dbReference type="Gene3D" id="1.10.10.410">
    <property type="match status" value="1"/>
</dbReference>
<gene>
    <name evidence="10" type="primary">gatB</name>
    <name evidence="12" type="ORF">J2Z62_000512</name>
</gene>
<dbReference type="InterPro" id="IPR003789">
    <property type="entry name" value="Asn/Gln_tRNA_amidoTrase-B-like"/>
</dbReference>
<dbReference type="Proteomes" id="UP001240643">
    <property type="component" value="Unassembled WGS sequence"/>
</dbReference>
<comment type="subunit">
    <text evidence="2 10">Heterotrimer of A, B and C subunits.</text>
</comment>
<comment type="function">
    <text evidence="7 10">Allows the formation of correctly charged Asn-tRNA(Asn) or Gln-tRNA(Gln) through the transamidation of misacylated Asp-tRNA(Asn) or Glu-tRNA(Gln) in organisms which lack either or both of asparaginyl-tRNA or glutaminyl-tRNA synthetases. The reaction takes place in the presence of glutamine and ATP through an activated phospho-Asp-tRNA(Asn) or phospho-Glu-tRNA(Gln).</text>
</comment>
<keyword evidence="4 10" id="KW-0547">Nucleotide-binding</keyword>
<dbReference type="GO" id="GO:0050566">
    <property type="term" value="F:asparaginyl-tRNA synthase (glutamine-hydrolyzing) activity"/>
    <property type="evidence" value="ECO:0007669"/>
    <property type="project" value="UniProtKB-EC"/>
</dbReference>
<evidence type="ECO:0000256" key="3">
    <source>
        <dbReference type="ARBA" id="ARBA00022598"/>
    </source>
</evidence>